<gene>
    <name evidence="2" type="ORF">EJB05_00726</name>
</gene>
<accession>A0A5J9WNE8</accession>
<reference evidence="2 3" key="1">
    <citation type="journal article" date="2019" name="Sci. Rep.">
        <title>A high-quality genome of Eragrostis curvula grass provides insights into Poaceae evolution and supports new strategies to enhance forage quality.</title>
        <authorList>
            <person name="Carballo J."/>
            <person name="Santos B.A.C.M."/>
            <person name="Zappacosta D."/>
            <person name="Garbus I."/>
            <person name="Selva J.P."/>
            <person name="Gallo C.A."/>
            <person name="Diaz A."/>
            <person name="Albertini E."/>
            <person name="Caccamo M."/>
            <person name="Echenique V."/>
        </authorList>
    </citation>
    <scope>NUCLEOTIDE SEQUENCE [LARGE SCALE GENOMIC DNA]</scope>
    <source>
        <strain evidence="3">cv. Victoria</strain>
        <tissue evidence="2">Leaf</tissue>
    </source>
</reference>
<name>A0A5J9WNE8_9POAL</name>
<dbReference type="Gramene" id="TVU49417">
    <property type="protein sequence ID" value="TVU49417"/>
    <property type="gene ID" value="EJB05_00726"/>
</dbReference>
<feature type="compositionally biased region" description="Low complexity" evidence="1">
    <location>
        <begin position="1"/>
        <end position="18"/>
    </location>
</feature>
<comment type="caution">
    <text evidence="2">The sequence shown here is derived from an EMBL/GenBank/DDBJ whole genome shotgun (WGS) entry which is preliminary data.</text>
</comment>
<evidence type="ECO:0000313" key="2">
    <source>
        <dbReference type="EMBL" id="TVU49417.1"/>
    </source>
</evidence>
<proteinExistence type="predicted"/>
<evidence type="ECO:0000256" key="1">
    <source>
        <dbReference type="SAM" id="MobiDB-lite"/>
    </source>
</evidence>
<keyword evidence="3" id="KW-1185">Reference proteome</keyword>
<dbReference type="AlphaFoldDB" id="A0A5J9WNE8"/>
<dbReference type="EMBL" id="RWGY01000002">
    <property type="protein sequence ID" value="TVU49417.1"/>
    <property type="molecule type" value="Genomic_DNA"/>
</dbReference>
<feature type="compositionally biased region" description="Low complexity" evidence="1">
    <location>
        <begin position="40"/>
        <end position="65"/>
    </location>
</feature>
<dbReference type="Proteomes" id="UP000324897">
    <property type="component" value="Chromosome 6"/>
</dbReference>
<feature type="non-terminal residue" evidence="2">
    <location>
        <position position="1"/>
    </location>
</feature>
<sequence>DPGNEPPSSRAPSPAAKSGGCVPVRQIASAIFPVAPPPLRHASPSPSRRRSAASSVASPSRLRLAVSPSRATSRPAVSAWRRSVSRHHASTCTSTPRVRLNQAVHMLLLGCFSEDATDPFAGINSAAIVDQFYDESNWCIVLEKL</sequence>
<evidence type="ECO:0000313" key="3">
    <source>
        <dbReference type="Proteomes" id="UP000324897"/>
    </source>
</evidence>
<feature type="region of interest" description="Disordered" evidence="1">
    <location>
        <begin position="1"/>
        <end position="20"/>
    </location>
</feature>
<feature type="region of interest" description="Disordered" evidence="1">
    <location>
        <begin position="33"/>
        <end position="88"/>
    </location>
</feature>
<organism evidence="2 3">
    <name type="scientific">Eragrostis curvula</name>
    <name type="common">weeping love grass</name>
    <dbReference type="NCBI Taxonomy" id="38414"/>
    <lineage>
        <taxon>Eukaryota</taxon>
        <taxon>Viridiplantae</taxon>
        <taxon>Streptophyta</taxon>
        <taxon>Embryophyta</taxon>
        <taxon>Tracheophyta</taxon>
        <taxon>Spermatophyta</taxon>
        <taxon>Magnoliopsida</taxon>
        <taxon>Liliopsida</taxon>
        <taxon>Poales</taxon>
        <taxon>Poaceae</taxon>
        <taxon>PACMAD clade</taxon>
        <taxon>Chloridoideae</taxon>
        <taxon>Eragrostideae</taxon>
        <taxon>Eragrostidinae</taxon>
        <taxon>Eragrostis</taxon>
    </lineage>
</organism>
<protein>
    <submittedName>
        <fullName evidence="2">Uncharacterized protein</fullName>
    </submittedName>
</protein>